<evidence type="ECO:0000256" key="3">
    <source>
        <dbReference type="ARBA" id="ARBA00023163"/>
    </source>
</evidence>
<keyword evidence="3" id="KW-0804">Transcription</keyword>
<evidence type="ECO:0000313" key="6">
    <source>
        <dbReference type="Proteomes" id="UP001332243"/>
    </source>
</evidence>
<dbReference type="SUPFAM" id="SSF46894">
    <property type="entry name" value="C-terminal effector domain of the bipartite response regulators"/>
    <property type="match status" value="1"/>
</dbReference>
<evidence type="ECO:0000256" key="2">
    <source>
        <dbReference type="ARBA" id="ARBA00023125"/>
    </source>
</evidence>
<name>A0ABU7RNS0_9ACTN</name>
<dbReference type="Pfam" id="PF00196">
    <property type="entry name" value="GerE"/>
    <property type="match status" value="1"/>
</dbReference>
<sequence>MTGLPAGAAEIAAETDRVVSSPTDIEERVAELFTVLRRLMPFQAGTLHLLDPEHRGFTAVGGFGYPEAAAAYQRGAEHYREMELLGMDRDRPPMRVRDAPVPLAELVSWTTHFAPAGFREGIGVGLFAVGGRHVGILSLHTDSAEHPTDEVRDFLGLLAPVIAEGVDPMRSIVTLSRIVAGATAGVVLTRAGNTLELAGLPDHPVLRTGSPVLGAAAESLAEGEPHSAFLCPYSPGAGNRGFLRVSVLACPDHVPAYLRAVVLVSPSGDLHGLTRRELEILGMLIEGWSNQRIADTLVIAQRTVAAHIEHILAKLAAPSRTLAAVRAVRLGLYLPRSLTRSIR</sequence>
<proteinExistence type="predicted"/>
<dbReference type="SUPFAM" id="SSF55781">
    <property type="entry name" value="GAF domain-like"/>
    <property type="match status" value="1"/>
</dbReference>
<accession>A0ABU7RNS0</accession>
<dbReference type="SMART" id="SM00065">
    <property type="entry name" value="GAF"/>
    <property type="match status" value="1"/>
</dbReference>
<evidence type="ECO:0000259" key="4">
    <source>
        <dbReference type="PROSITE" id="PS50043"/>
    </source>
</evidence>
<dbReference type="PANTHER" id="PTHR44688:SF16">
    <property type="entry name" value="DNA-BINDING TRANSCRIPTIONAL ACTIVATOR DEVR_DOSR"/>
    <property type="match status" value="1"/>
</dbReference>
<gene>
    <name evidence="5" type="ORF">V1633_06575</name>
</gene>
<keyword evidence="1" id="KW-0805">Transcription regulation</keyword>
<dbReference type="SMART" id="SM00421">
    <property type="entry name" value="HTH_LUXR"/>
    <property type="match status" value="1"/>
</dbReference>
<dbReference type="InterPro" id="IPR016032">
    <property type="entry name" value="Sig_transdc_resp-reg_C-effctor"/>
</dbReference>
<dbReference type="InterPro" id="IPR000792">
    <property type="entry name" value="Tscrpt_reg_LuxR_C"/>
</dbReference>
<dbReference type="PROSITE" id="PS00622">
    <property type="entry name" value="HTH_LUXR_1"/>
    <property type="match status" value="1"/>
</dbReference>
<dbReference type="PROSITE" id="PS50043">
    <property type="entry name" value="HTH_LUXR_2"/>
    <property type="match status" value="1"/>
</dbReference>
<dbReference type="InterPro" id="IPR036388">
    <property type="entry name" value="WH-like_DNA-bd_sf"/>
</dbReference>
<comment type="caution">
    <text evidence="5">The sequence shown here is derived from an EMBL/GenBank/DDBJ whole genome shotgun (WGS) entry which is preliminary data.</text>
</comment>
<dbReference type="InterPro" id="IPR029016">
    <property type="entry name" value="GAF-like_dom_sf"/>
</dbReference>
<dbReference type="InterPro" id="IPR003018">
    <property type="entry name" value="GAF"/>
</dbReference>
<keyword evidence="6" id="KW-1185">Reference proteome</keyword>
<evidence type="ECO:0000256" key="1">
    <source>
        <dbReference type="ARBA" id="ARBA00023015"/>
    </source>
</evidence>
<reference evidence="5 6" key="1">
    <citation type="submission" date="2024-01" db="EMBL/GenBank/DDBJ databases">
        <title>Genome insights into Plantactinospora sonchi sp. nov.</title>
        <authorList>
            <person name="Wang L."/>
        </authorList>
    </citation>
    <scope>NUCLEOTIDE SEQUENCE [LARGE SCALE GENOMIC DNA]</scope>
    <source>
        <strain evidence="5 6">NEAU-QY2</strain>
    </source>
</reference>
<dbReference type="EMBL" id="JAZGQK010000006">
    <property type="protein sequence ID" value="MEE6258158.1"/>
    <property type="molecule type" value="Genomic_DNA"/>
</dbReference>
<dbReference type="Proteomes" id="UP001332243">
    <property type="component" value="Unassembled WGS sequence"/>
</dbReference>
<dbReference type="RefSeq" id="WP_331213287.1">
    <property type="nucleotide sequence ID" value="NZ_JAZGQK010000006.1"/>
</dbReference>
<evidence type="ECO:0000313" key="5">
    <source>
        <dbReference type="EMBL" id="MEE6258158.1"/>
    </source>
</evidence>
<keyword evidence="2" id="KW-0238">DNA-binding</keyword>
<dbReference type="PANTHER" id="PTHR44688">
    <property type="entry name" value="DNA-BINDING TRANSCRIPTIONAL ACTIVATOR DEVR_DOSR"/>
    <property type="match status" value="1"/>
</dbReference>
<dbReference type="Gene3D" id="3.30.450.40">
    <property type="match status" value="1"/>
</dbReference>
<dbReference type="Gene3D" id="1.10.10.10">
    <property type="entry name" value="Winged helix-like DNA-binding domain superfamily/Winged helix DNA-binding domain"/>
    <property type="match status" value="1"/>
</dbReference>
<organism evidence="5 6">
    <name type="scientific">Plantactinospora sonchi</name>
    <dbReference type="NCBI Taxonomy" id="1544735"/>
    <lineage>
        <taxon>Bacteria</taxon>
        <taxon>Bacillati</taxon>
        <taxon>Actinomycetota</taxon>
        <taxon>Actinomycetes</taxon>
        <taxon>Micromonosporales</taxon>
        <taxon>Micromonosporaceae</taxon>
        <taxon>Plantactinospora</taxon>
    </lineage>
</organism>
<feature type="domain" description="HTH luxR-type" evidence="4">
    <location>
        <begin position="266"/>
        <end position="331"/>
    </location>
</feature>
<dbReference type="CDD" id="cd06170">
    <property type="entry name" value="LuxR_C_like"/>
    <property type="match status" value="1"/>
</dbReference>
<protein>
    <submittedName>
        <fullName evidence="5">LuxR C-terminal-related transcriptional regulator</fullName>
    </submittedName>
</protein>
<dbReference type="PRINTS" id="PR00038">
    <property type="entry name" value="HTHLUXR"/>
</dbReference>